<protein>
    <recommendedName>
        <fullName evidence="2">F-box domain-containing protein</fullName>
    </recommendedName>
</protein>
<sequence length="229" mass="26612">MENLNLTSVPPSILHQILSKVATNTMRNFEEVNVVRTFRLRCYHLGNPEAMYLRDGMVNLAFSVDDRGLVHNYPGFTCEHVDRMSHMITTRELSGHWDYDKHWILIRYDITPVGSTTGKIEVGRVDPEYFNSEMPCRDASAIYNFRHMENLNLAFLPPSILHQILSKVATNSIRDFGSARIAFIVFSEIGREYYFYRNANLNFLNECIEEVNAVRIFRLRCLVIQRPST</sequence>
<gene>
    <name evidence="1" type="ORF">F2Q70_00011470</name>
</gene>
<comment type="caution">
    <text evidence="1">The sequence shown here is derived from an EMBL/GenBank/DDBJ whole genome shotgun (WGS) entry which is preliminary data.</text>
</comment>
<evidence type="ECO:0000313" key="1">
    <source>
        <dbReference type="EMBL" id="KAF2610715.1"/>
    </source>
</evidence>
<dbReference type="InterPro" id="IPR040338">
    <property type="entry name" value="At1g67623-like"/>
</dbReference>
<evidence type="ECO:0008006" key="2">
    <source>
        <dbReference type="Google" id="ProtNLM"/>
    </source>
</evidence>
<reference evidence="1" key="1">
    <citation type="submission" date="2019-12" db="EMBL/GenBank/DDBJ databases">
        <title>Genome sequencing and annotation of Brassica cretica.</title>
        <authorList>
            <person name="Studholme D.J."/>
            <person name="Sarris P.F."/>
        </authorList>
    </citation>
    <scope>NUCLEOTIDE SEQUENCE</scope>
    <source>
        <strain evidence="1">PFS-102/07</strain>
        <tissue evidence="1">Leaf</tissue>
    </source>
</reference>
<name>A0A8S9LTH0_BRACR</name>
<organism evidence="1">
    <name type="scientific">Brassica cretica</name>
    <name type="common">Mustard</name>
    <dbReference type="NCBI Taxonomy" id="69181"/>
    <lineage>
        <taxon>Eukaryota</taxon>
        <taxon>Viridiplantae</taxon>
        <taxon>Streptophyta</taxon>
        <taxon>Embryophyta</taxon>
        <taxon>Tracheophyta</taxon>
        <taxon>Spermatophyta</taxon>
        <taxon>Magnoliopsida</taxon>
        <taxon>eudicotyledons</taxon>
        <taxon>Gunneridae</taxon>
        <taxon>Pentapetalae</taxon>
        <taxon>rosids</taxon>
        <taxon>malvids</taxon>
        <taxon>Brassicales</taxon>
        <taxon>Brassicaceae</taxon>
        <taxon>Brassiceae</taxon>
        <taxon>Brassica</taxon>
    </lineage>
</organism>
<dbReference type="AlphaFoldDB" id="A0A8S9LTH0"/>
<dbReference type="PANTHER" id="PTHR33784">
    <property type="entry name" value="OS05G0482100 PROTEIN"/>
    <property type="match status" value="1"/>
</dbReference>
<dbReference type="PANTHER" id="PTHR33784:SF37">
    <property type="entry name" value="F-BOX DOMAIN-CONTAINING PROTEIN"/>
    <property type="match status" value="1"/>
</dbReference>
<dbReference type="EMBL" id="QGKY02000089">
    <property type="protein sequence ID" value="KAF2610715.1"/>
    <property type="molecule type" value="Genomic_DNA"/>
</dbReference>
<accession>A0A8S9LTH0</accession>
<proteinExistence type="predicted"/>